<dbReference type="EMBL" id="CP031223">
    <property type="protein sequence ID" value="QFF98025.1"/>
    <property type="molecule type" value="Genomic_DNA"/>
</dbReference>
<feature type="transmembrane region" description="Helical" evidence="1">
    <location>
        <begin position="67"/>
        <end position="85"/>
    </location>
</feature>
<feature type="transmembrane region" description="Helical" evidence="1">
    <location>
        <begin position="118"/>
        <end position="141"/>
    </location>
</feature>
<keyword evidence="1" id="KW-1133">Transmembrane helix</keyword>
<dbReference type="RefSeq" id="WP_151698972.1">
    <property type="nucleotide sequence ID" value="NZ_CP031223.1"/>
</dbReference>
<evidence type="ECO:0000313" key="3">
    <source>
        <dbReference type="Proteomes" id="UP000325517"/>
    </source>
</evidence>
<feature type="transmembrane region" description="Helical" evidence="1">
    <location>
        <begin position="304"/>
        <end position="326"/>
    </location>
</feature>
<name>A0A5J6SJF4_9BACI</name>
<dbReference type="AlphaFoldDB" id="A0A5J6SJF4"/>
<reference evidence="2 3" key="1">
    <citation type="submission" date="2018-07" db="EMBL/GenBank/DDBJ databases">
        <title>Complete genome sequence of Psychrobacillus sp. PB01, isolated from iceberg, and comparative genome analysis of Psychrobacillus strains.</title>
        <authorList>
            <person name="Lee P.C."/>
        </authorList>
    </citation>
    <scope>NUCLEOTIDE SEQUENCE [LARGE SCALE GENOMIC DNA]</scope>
    <source>
        <strain evidence="2 3">PB01</strain>
    </source>
</reference>
<feature type="transmembrane region" description="Helical" evidence="1">
    <location>
        <begin position="12"/>
        <end position="35"/>
    </location>
</feature>
<dbReference type="Proteomes" id="UP000325517">
    <property type="component" value="Chromosome"/>
</dbReference>
<dbReference type="OrthoDB" id="104748at2"/>
<feature type="transmembrane region" description="Helical" evidence="1">
    <location>
        <begin position="338"/>
        <end position="370"/>
    </location>
</feature>
<keyword evidence="1" id="KW-0472">Membrane</keyword>
<feature type="transmembrane region" description="Helical" evidence="1">
    <location>
        <begin position="147"/>
        <end position="164"/>
    </location>
</feature>
<evidence type="ECO:0008006" key="4">
    <source>
        <dbReference type="Google" id="ProtNLM"/>
    </source>
</evidence>
<keyword evidence="3" id="KW-1185">Reference proteome</keyword>
<feature type="transmembrane region" description="Helical" evidence="1">
    <location>
        <begin position="219"/>
        <end position="237"/>
    </location>
</feature>
<evidence type="ECO:0000313" key="2">
    <source>
        <dbReference type="EMBL" id="QFF98025.1"/>
    </source>
</evidence>
<sequence>MKNNKLIFSIDRLIILLLSMYIVISVLGTYGIIIFDYYLKLLILFCLLTYVMLSIYFKILNKSKFKVIDIFSIFYILYYLIYLLINNSLNLGYVLIIFYFPLITLAASFSIKKSNLQFVLNLFLILSFFLMLTFSYETIILGEVNGIYINTIYYSILSILFVLINKNVFVKYLGIFYILILSAYSSKRTALIIALIIISLEILRNISKNNSYYQVFLKYLKISLSIFLVIFSFYATVEIFNSKIDEKILNIFNDGGSGRTDIIYILFNELKISNIFEILWGHGVNSTSIYTGGLSAHNDFLEVFFNYGLFGLMLYIVFWVILLYRLLIMRKAKSDDTFVYMISIIVFLFVSLFSHLIYIPTYILLLIVFWNMVWQRQIK</sequence>
<keyword evidence="1" id="KW-0812">Transmembrane</keyword>
<feature type="transmembrane region" description="Helical" evidence="1">
    <location>
        <begin position="41"/>
        <end position="60"/>
    </location>
</feature>
<feature type="transmembrane region" description="Helical" evidence="1">
    <location>
        <begin position="91"/>
        <end position="111"/>
    </location>
</feature>
<gene>
    <name evidence="2" type="ORF">PB01_03885</name>
</gene>
<dbReference type="KEGG" id="psyo:PB01_03885"/>
<evidence type="ECO:0000256" key="1">
    <source>
        <dbReference type="SAM" id="Phobius"/>
    </source>
</evidence>
<proteinExistence type="predicted"/>
<organism evidence="2 3">
    <name type="scientific">Psychrobacillus glaciei</name>
    <dbReference type="NCBI Taxonomy" id="2283160"/>
    <lineage>
        <taxon>Bacteria</taxon>
        <taxon>Bacillati</taxon>
        <taxon>Bacillota</taxon>
        <taxon>Bacilli</taxon>
        <taxon>Bacillales</taxon>
        <taxon>Bacillaceae</taxon>
        <taxon>Psychrobacillus</taxon>
    </lineage>
</organism>
<accession>A0A5J6SJF4</accession>
<protein>
    <recommendedName>
        <fullName evidence="4">O-antigen ligase domain-containing protein</fullName>
    </recommendedName>
</protein>